<gene>
    <name evidence="1" type="ORF">GGR05_003691</name>
</gene>
<dbReference type="Proteomes" id="UP000531216">
    <property type="component" value="Unassembled WGS sequence"/>
</dbReference>
<sequence>MAERTRNGAEGSSRHADDGGQRAWFAFGNDWRCDLVGIGPDTPVRWVLDRDKKAIIWLNLHEVEDGPWVLGTVAEGKDFERKLLRDHPGLLDRDECPGVTMSDTFPAWAHAVHDLRDDGRWEFVR</sequence>
<evidence type="ECO:0000313" key="2">
    <source>
        <dbReference type="Proteomes" id="UP000531216"/>
    </source>
</evidence>
<dbReference type="OrthoDB" id="7583243at2"/>
<organism evidence="1 2">
    <name type="scientific">Aureimonas phyllosphaerae</name>
    <dbReference type="NCBI Taxonomy" id="1166078"/>
    <lineage>
        <taxon>Bacteria</taxon>
        <taxon>Pseudomonadati</taxon>
        <taxon>Pseudomonadota</taxon>
        <taxon>Alphaproteobacteria</taxon>
        <taxon>Hyphomicrobiales</taxon>
        <taxon>Aurantimonadaceae</taxon>
        <taxon>Aureimonas</taxon>
    </lineage>
</organism>
<dbReference type="AlphaFoldDB" id="A0A7W6BZC3"/>
<dbReference type="RefSeq" id="WP_090963741.1">
    <property type="nucleotide sequence ID" value="NZ_FOOA01000010.1"/>
</dbReference>
<reference evidence="1 2" key="1">
    <citation type="submission" date="2020-08" db="EMBL/GenBank/DDBJ databases">
        <title>Genomic Encyclopedia of Type Strains, Phase IV (KMG-IV): sequencing the most valuable type-strain genomes for metagenomic binning, comparative biology and taxonomic classification.</title>
        <authorList>
            <person name="Goeker M."/>
        </authorList>
    </citation>
    <scope>NUCLEOTIDE SEQUENCE [LARGE SCALE GENOMIC DNA]</scope>
    <source>
        <strain evidence="1 2">DSM 25024</strain>
    </source>
</reference>
<accession>A0A7W6BZC3</accession>
<keyword evidence="2" id="KW-1185">Reference proteome</keyword>
<dbReference type="EMBL" id="JACIDO010000009">
    <property type="protein sequence ID" value="MBB3937525.1"/>
    <property type="molecule type" value="Genomic_DNA"/>
</dbReference>
<comment type="caution">
    <text evidence="1">The sequence shown here is derived from an EMBL/GenBank/DDBJ whole genome shotgun (WGS) entry which is preliminary data.</text>
</comment>
<protein>
    <submittedName>
        <fullName evidence="1">Uncharacterized protein</fullName>
    </submittedName>
</protein>
<proteinExistence type="predicted"/>
<name>A0A7W6BZC3_9HYPH</name>
<evidence type="ECO:0000313" key="1">
    <source>
        <dbReference type="EMBL" id="MBB3937525.1"/>
    </source>
</evidence>